<evidence type="ECO:0000256" key="2">
    <source>
        <dbReference type="ARBA" id="ARBA00008107"/>
    </source>
</evidence>
<comment type="function">
    <text evidence="7">Plays a role in the regulation of phosphate uptake.</text>
</comment>
<evidence type="ECO:0000313" key="9">
    <source>
        <dbReference type="EMBL" id="XBG96544.1"/>
    </source>
</evidence>
<keyword evidence="5 7" id="KW-0963">Cytoplasm</keyword>
<comment type="subcellular location">
    <subcellularLocation>
        <location evidence="1 7">Cytoplasm</location>
    </subcellularLocation>
</comment>
<dbReference type="PIRSF" id="PIRSF003107">
    <property type="entry name" value="PhoU"/>
    <property type="match status" value="1"/>
</dbReference>
<dbReference type="PANTHER" id="PTHR42930:SF3">
    <property type="entry name" value="PHOSPHATE-SPECIFIC TRANSPORT SYSTEM ACCESSORY PROTEIN PHOU"/>
    <property type="match status" value="1"/>
</dbReference>
<dbReference type="GO" id="GO:0030643">
    <property type="term" value="P:intracellular phosphate ion homeostasis"/>
    <property type="evidence" value="ECO:0007669"/>
    <property type="project" value="InterPro"/>
</dbReference>
<keyword evidence="4 7" id="KW-0813">Transport</keyword>
<evidence type="ECO:0000256" key="5">
    <source>
        <dbReference type="ARBA" id="ARBA00022490"/>
    </source>
</evidence>
<comment type="subunit">
    <text evidence="3 7">Homodimer.</text>
</comment>
<evidence type="ECO:0000256" key="3">
    <source>
        <dbReference type="ARBA" id="ARBA00011738"/>
    </source>
</evidence>
<dbReference type="FunFam" id="1.20.58.220:FF:000004">
    <property type="entry name" value="Phosphate-specific transport system accessory protein PhoU"/>
    <property type="match status" value="1"/>
</dbReference>
<dbReference type="GO" id="GO:0005737">
    <property type="term" value="C:cytoplasm"/>
    <property type="evidence" value="ECO:0007669"/>
    <property type="project" value="UniProtKB-SubCell"/>
</dbReference>
<accession>A0AAU7C5W7</accession>
<dbReference type="EMBL" id="CP154878">
    <property type="protein sequence ID" value="XBG96544.1"/>
    <property type="molecule type" value="Genomic_DNA"/>
</dbReference>
<dbReference type="AlphaFoldDB" id="A0AAU7C5W7"/>
<gene>
    <name evidence="9" type="primary">phoU</name>
    <name evidence="9" type="ORF">ABC765_05575</name>
</gene>
<dbReference type="SUPFAM" id="SSF109755">
    <property type="entry name" value="PhoU-like"/>
    <property type="match status" value="1"/>
</dbReference>
<name>A0AAU7C5W7_9LACO</name>
<dbReference type="NCBIfam" id="TIGR02135">
    <property type="entry name" value="phoU_full"/>
    <property type="match status" value="1"/>
</dbReference>
<comment type="similarity">
    <text evidence="2 7">Belongs to the PhoU family.</text>
</comment>
<evidence type="ECO:0000256" key="4">
    <source>
        <dbReference type="ARBA" id="ARBA00022448"/>
    </source>
</evidence>
<dbReference type="RefSeq" id="WP_347980901.1">
    <property type="nucleotide sequence ID" value="NZ_CP154878.1"/>
</dbReference>
<feature type="domain" description="PhoU" evidence="8">
    <location>
        <begin position="121"/>
        <end position="206"/>
    </location>
</feature>
<dbReference type="Gene3D" id="1.20.58.220">
    <property type="entry name" value="Phosphate transport system protein phou homolog 2, domain 2"/>
    <property type="match status" value="1"/>
</dbReference>
<feature type="domain" description="PhoU" evidence="8">
    <location>
        <begin position="17"/>
        <end position="103"/>
    </location>
</feature>
<dbReference type="InterPro" id="IPR038078">
    <property type="entry name" value="PhoU-like_sf"/>
</dbReference>
<dbReference type="InterPro" id="IPR028366">
    <property type="entry name" value="PhoU"/>
</dbReference>
<keyword evidence="6 7" id="KW-0592">Phosphate transport</keyword>
<dbReference type="KEGG" id="lalo:ABC765_05575"/>
<dbReference type="GO" id="GO:0045936">
    <property type="term" value="P:negative regulation of phosphate metabolic process"/>
    <property type="evidence" value="ECO:0007669"/>
    <property type="project" value="InterPro"/>
</dbReference>
<organism evidence="9">
    <name type="scientific">Limosilactobacillus allomucosae</name>
    <dbReference type="NCBI Taxonomy" id="3142938"/>
    <lineage>
        <taxon>Bacteria</taxon>
        <taxon>Bacillati</taxon>
        <taxon>Bacillota</taxon>
        <taxon>Bacilli</taxon>
        <taxon>Lactobacillales</taxon>
        <taxon>Lactobacillaceae</taxon>
        <taxon>Limosilactobacillus</taxon>
    </lineage>
</organism>
<reference evidence="9" key="1">
    <citation type="submission" date="2024-04" db="EMBL/GenBank/DDBJ databases">
        <title>Limosilactobacillus allomucosae sp. nov., a novel species isolated from wild boar faecal samples as a potential probiotics for domestic pigs.</title>
        <authorList>
            <person name="Chen B."/>
        </authorList>
    </citation>
    <scope>NUCLEOTIDE SEQUENCE</scope>
    <source>
        <strain evidence="9">WILCCON 0051</strain>
    </source>
</reference>
<evidence type="ECO:0000256" key="7">
    <source>
        <dbReference type="PIRNR" id="PIRNR003107"/>
    </source>
</evidence>
<evidence type="ECO:0000256" key="1">
    <source>
        <dbReference type="ARBA" id="ARBA00004496"/>
    </source>
</evidence>
<dbReference type="PANTHER" id="PTHR42930">
    <property type="entry name" value="PHOSPHATE-SPECIFIC TRANSPORT SYSTEM ACCESSORY PROTEIN PHOU"/>
    <property type="match status" value="1"/>
</dbReference>
<evidence type="ECO:0000256" key="6">
    <source>
        <dbReference type="ARBA" id="ARBA00022592"/>
    </source>
</evidence>
<evidence type="ECO:0000259" key="8">
    <source>
        <dbReference type="Pfam" id="PF01895"/>
    </source>
</evidence>
<dbReference type="GO" id="GO:0006817">
    <property type="term" value="P:phosphate ion transport"/>
    <property type="evidence" value="ECO:0007669"/>
    <property type="project" value="UniProtKB-KW"/>
</dbReference>
<protein>
    <recommendedName>
        <fullName evidence="7">Phosphate-specific transport system accessory protein PhoU</fullName>
    </recommendedName>
</protein>
<sequence length="248" mass="28785">MNEIFNDELKKLRGRFMEMGINTSEQIYKATKAFIDRDVALAKEVGENDRLINDGETYLEKHAFKLMNIQKPKENEFRSIMSILKASSDLERMADHASHIARDAIRIKDMDQHWPDIENDIAQMAETVRHMLEKALDAYVYTDEQTAYSVANMDLEVDKQYVQVHEKIINRMHAHPELIKDGSHYITVIHLLERIGDHIVNLVEWVIYAATGKITELNPGKADPELVNRELQKQAEEQEKRANQNKKS</sequence>
<proteinExistence type="inferred from homology"/>
<dbReference type="Pfam" id="PF01895">
    <property type="entry name" value="PhoU"/>
    <property type="match status" value="2"/>
</dbReference>
<dbReference type="InterPro" id="IPR026022">
    <property type="entry name" value="PhoU_dom"/>
</dbReference>